<evidence type="ECO:0000256" key="1">
    <source>
        <dbReference type="SAM" id="MobiDB-lite"/>
    </source>
</evidence>
<organism evidence="2 3">
    <name type="scientific">Nannocystis radixulma</name>
    <dbReference type="NCBI Taxonomy" id="2995305"/>
    <lineage>
        <taxon>Bacteria</taxon>
        <taxon>Pseudomonadati</taxon>
        <taxon>Myxococcota</taxon>
        <taxon>Polyangia</taxon>
        <taxon>Nannocystales</taxon>
        <taxon>Nannocystaceae</taxon>
        <taxon>Nannocystis</taxon>
    </lineage>
</organism>
<evidence type="ECO:0000313" key="3">
    <source>
        <dbReference type="Proteomes" id="UP001217838"/>
    </source>
</evidence>
<name>A0ABT5B6L7_9BACT</name>
<keyword evidence="3" id="KW-1185">Reference proteome</keyword>
<reference evidence="2 3" key="1">
    <citation type="submission" date="2022-11" db="EMBL/GenBank/DDBJ databases">
        <title>Minimal conservation of predation-associated metabolite biosynthetic gene clusters underscores biosynthetic potential of Myxococcota including descriptions for ten novel species: Archangium lansinium sp. nov., Myxococcus landrumus sp. nov., Nannocystis bai.</title>
        <authorList>
            <person name="Ahearne A."/>
            <person name="Stevens C."/>
            <person name="Dowd S."/>
        </authorList>
    </citation>
    <scope>NUCLEOTIDE SEQUENCE [LARGE SCALE GENOMIC DNA]</scope>
    <source>
        <strain evidence="2 3">NCELM</strain>
    </source>
</reference>
<feature type="region of interest" description="Disordered" evidence="1">
    <location>
        <begin position="165"/>
        <end position="185"/>
    </location>
</feature>
<gene>
    <name evidence="2" type="ORF">POL58_18480</name>
</gene>
<proteinExistence type="predicted"/>
<sequence length="185" mass="21510">MRKFTIRYPCGIEPEQYWREVFFDREYTETLWHEAYHVLAYDLVEETVMPDGRRTRTTRVTPKLDVPPALRKQFGDSMAFVERGSFEIEGQNAPKWLARLLPPRPVDISIEIEIRLERSGPGQSDWIVEVELGSRDHEVLDFLERTLRKAYQRAIEVTARWLHRDSPMSESPGAQPGLPSAFPGP</sequence>
<protein>
    <submittedName>
        <fullName evidence="2">Uncharacterized protein</fullName>
    </submittedName>
</protein>
<evidence type="ECO:0000313" key="2">
    <source>
        <dbReference type="EMBL" id="MDC0669746.1"/>
    </source>
</evidence>
<comment type="caution">
    <text evidence="2">The sequence shown here is derived from an EMBL/GenBank/DDBJ whole genome shotgun (WGS) entry which is preliminary data.</text>
</comment>
<dbReference type="RefSeq" id="WP_271999542.1">
    <property type="nucleotide sequence ID" value="NZ_JAQNDN010000010.1"/>
</dbReference>
<accession>A0ABT5B6L7</accession>
<dbReference type="Proteomes" id="UP001217838">
    <property type="component" value="Unassembled WGS sequence"/>
</dbReference>
<dbReference type="EMBL" id="JAQNDN010000010">
    <property type="protein sequence ID" value="MDC0669746.1"/>
    <property type="molecule type" value="Genomic_DNA"/>
</dbReference>